<evidence type="ECO:0000256" key="5">
    <source>
        <dbReference type="ARBA" id="ARBA00023136"/>
    </source>
</evidence>
<dbReference type="Proteomes" id="UP001642360">
    <property type="component" value="Unassembled WGS sequence"/>
</dbReference>
<dbReference type="Pfam" id="PF05055">
    <property type="entry name" value="DUF677"/>
    <property type="match status" value="2"/>
</dbReference>
<comment type="caution">
    <text evidence="8">The sequence shown here is derived from an EMBL/GenBank/DDBJ whole genome shotgun (WGS) entry which is preliminary data.</text>
</comment>
<organism evidence="8 9">
    <name type="scientific">Ilex paraguariensis</name>
    <name type="common">yerba mate</name>
    <dbReference type="NCBI Taxonomy" id="185542"/>
    <lineage>
        <taxon>Eukaryota</taxon>
        <taxon>Viridiplantae</taxon>
        <taxon>Streptophyta</taxon>
        <taxon>Embryophyta</taxon>
        <taxon>Tracheophyta</taxon>
        <taxon>Spermatophyta</taxon>
        <taxon>Magnoliopsida</taxon>
        <taxon>eudicotyledons</taxon>
        <taxon>Gunneridae</taxon>
        <taxon>Pentapetalae</taxon>
        <taxon>asterids</taxon>
        <taxon>campanulids</taxon>
        <taxon>Aquifoliales</taxon>
        <taxon>Aquifoliaceae</taxon>
        <taxon>Ilex</taxon>
    </lineage>
</organism>
<feature type="coiled-coil region" evidence="6">
    <location>
        <begin position="241"/>
        <end position="268"/>
    </location>
</feature>
<evidence type="ECO:0000256" key="7">
    <source>
        <dbReference type="SAM" id="Phobius"/>
    </source>
</evidence>
<evidence type="ECO:0000313" key="9">
    <source>
        <dbReference type="Proteomes" id="UP001642360"/>
    </source>
</evidence>
<keyword evidence="4 7" id="KW-1133">Transmembrane helix</keyword>
<dbReference type="AlphaFoldDB" id="A0ABC8UVE7"/>
<dbReference type="GO" id="GO:0016020">
    <property type="term" value="C:membrane"/>
    <property type="evidence" value="ECO:0007669"/>
    <property type="project" value="UniProtKB-SubCell"/>
</dbReference>
<evidence type="ECO:0000256" key="3">
    <source>
        <dbReference type="ARBA" id="ARBA00022692"/>
    </source>
</evidence>
<dbReference type="PANTHER" id="PTHR31113:SF6">
    <property type="entry name" value="UPF0496 PROTEIN 3"/>
    <property type="match status" value="1"/>
</dbReference>
<name>A0ABC8UVE7_9AQUA</name>
<evidence type="ECO:0000256" key="4">
    <source>
        <dbReference type="ARBA" id="ARBA00022989"/>
    </source>
</evidence>
<keyword evidence="6" id="KW-0175">Coiled coil</keyword>
<keyword evidence="9" id="KW-1185">Reference proteome</keyword>
<reference evidence="8 9" key="1">
    <citation type="submission" date="2024-02" db="EMBL/GenBank/DDBJ databases">
        <authorList>
            <person name="Vignale AGUSTIN F."/>
            <person name="Sosa J E."/>
            <person name="Modenutti C."/>
        </authorList>
    </citation>
    <scope>NUCLEOTIDE SEQUENCE [LARGE SCALE GENOMIC DNA]</scope>
</reference>
<proteinExistence type="inferred from homology"/>
<dbReference type="EMBL" id="CAUOFW020009168">
    <property type="protein sequence ID" value="CAK9185056.1"/>
    <property type="molecule type" value="Genomic_DNA"/>
</dbReference>
<protein>
    <submittedName>
        <fullName evidence="8">Uncharacterized protein</fullName>
    </submittedName>
</protein>
<gene>
    <name evidence="8" type="ORF">ILEXP_LOCUS55416</name>
</gene>
<evidence type="ECO:0000256" key="2">
    <source>
        <dbReference type="ARBA" id="ARBA00009074"/>
    </source>
</evidence>
<dbReference type="InterPro" id="IPR007749">
    <property type="entry name" value="DUF677"/>
</dbReference>
<sequence length="332" mass="37161">MKIRIGFSIKKLLPYKGSSPTRLQAVKVGSSELLKLLESSRDRARAKLRLINKLKHSSAIILVALTASLTVIVATHAAATLVAGPGLIVAWFELGSTMSLTKWSAQLDAAAKGTYILSRDLDTISRLVARLNDELEHMRATVRFWLERGGDRLQAGREVARQLKKNDLSFSEQLDELEEHLYLCFMTINRVIVATHAAATLVAGPGLIVAWFELGSTMSLTKWSAQLDAAAKGTYILSRDLDTISRLVARLNDELEHMRATVRFWLERGGDRLQAGREVARQLKKNDLSFSEQLDELEEHLYLCFMTINRGRNLVMKEILDPSRPITAQCLH</sequence>
<keyword evidence="5 7" id="KW-0472">Membrane</keyword>
<feature type="transmembrane region" description="Helical" evidence="7">
    <location>
        <begin position="59"/>
        <end position="92"/>
    </location>
</feature>
<accession>A0ABC8UVE7</accession>
<feature type="coiled-coil region" evidence="6">
    <location>
        <begin position="121"/>
        <end position="148"/>
    </location>
</feature>
<evidence type="ECO:0000313" key="8">
    <source>
        <dbReference type="EMBL" id="CAK9185056.1"/>
    </source>
</evidence>
<comment type="subcellular location">
    <subcellularLocation>
        <location evidence="1">Membrane</location>
    </subcellularLocation>
</comment>
<evidence type="ECO:0000256" key="1">
    <source>
        <dbReference type="ARBA" id="ARBA00004370"/>
    </source>
</evidence>
<evidence type="ECO:0000256" key="6">
    <source>
        <dbReference type="SAM" id="Coils"/>
    </source>
</evidence>
<dbReference type="PANTHER" id="PTHR31113">
    <property type="entry name" value="UPF0496 PROTEIN 3-RELATED"/>
    <property type="match status" value="1"/>
</dbReference>
<comment type="similarity">
    <text evidence="2">Belongs to the UPF0496 family.</text>
</comment>
<keyword evidence="3 7" id="KW-0812">Transmembrane</keyword>